<dbReference type="AlphaFoldDB" id="A0A1F6MBL7"/>
<evidence type="ECO:0000256" key="2">
    <source>
        <dbReference type="ARBA" id="ARBA00022840"/>
    </source>
</evidence>
<dbReference type="Pfam" id="PF00501">
    <property type="entry name" value="AMP-binding"/>
    <property type="match status" value="1"/>
</dbReference>
<dbReference type="Proteomes" id="UP000177953">
    <property type="component" value="Unassembled WGS sequence"/>
</dbReference>
<dbReference type="InterPro" id="IPR000873">
    <property type="entry name" value="AMP-dep_synth/lig_dom"/>
</dbReference>
<dbReference type="SUPFAM" id="SSF56801">
    <property type="entry name" value="Acetyl-CoA synthetase-like"/>
    <property type="match status" value="1"/>
</dbReference>
<protein>
    <recommendedName>
        <fullName evidence="3">AMP-dependent synthetase/ligase domain-containing protein</fullName>
    </recommendedName>
</protein>
<dbReference type="EMBL" id="MFPU01000071">
    <property type="protein sequence ID" value="OGH69009.1"/>
    <property type="molecule type" value="Genomic_DNA"/>
</dbReference>
<name>A0A1F6MBL7_9BACT</name>
<organism evidence="4 5">
    <name type="scientific">Candidatus Magasanikbacteria bacterium RIFCSPHIGHO2_01_FULL_47_8</name>
    <dbReference type="NCBI Taxonomy" id="1798673"/>
    <lineage>
        <taxon>Bacteria</taxon>
        <taxon>Candidatus Magasanikiibacteriota</taxon>
    </lineage>
</organism>
<feature type="domain" description="AMP-dependent synthetase/ligase" evidence="3">
    <location>
        <begin position="63"/>
        <end position="387"/>
    </location>
</feature>
<dbReference type="GO" id="GO:0004467">
    <property type="term" value="F:long-chain fatty acid-CoA ligase activity"/>
    <property type="evidence" value="ECO:0007669"/>
    <property type="project" value="TreeGrafter"/>
</dbReference>
<dbReference type="InterPro" id="IPR020845">
    <property type="entry name" value="AMP-binding_CS"/>
</dbReference>
<keyword evidence="2" id="KW-0067">ATP-binding</keyword>
<evidence type="ECO:0000313" key="5">
    <source>
        <dbReference type="Proteomes" id="UP000177953"/>
    </source>
</evidence>
<dbReference type="PANTHER" id="PTHR43272">
    <property type="entry name" value="LONG-CHAIN-FATTY-ACID--COA LIGASE"/>
    <property type="match status" value="1"/>
</dbReference>
<evidence type="ECO:0000256" key="1">
    <source>
        <dbReference type="ARBA" id="ARBA00022741"/>
    </source>
</evidence>
<dbReference type="GO" id="GO:0016020">
    <property type="term" value="C:membrane"/>
    <property type="evidence" value="ECO:0007669"/>
    <property type="project" value="TreeGrafter"/>
</dbReference>
<comment type="caution">
    <text evidence="4">The sequence shown here is derived from an EMBL/GenBank/DDBJ whole genome shotgun (WGS) entry which is preliminary data.</text>
</comment>
<dbReference type="PROSITE" id="PS00455">
    <property type="entry name" value="AMP_BINDING"/>
    <property type="match status" value="1"/>
</dbReference>
<reference evidence="4 5" key="1">
    <citation type="journal article" date="2016" name="Nat. Commun.">
        <title>Thousands of microbial genomes shed light on interconnected biogeochemical processes in an aquifer system.</title>
        <authorList>
            <person name="Anantharaman K."/>
            <person name="Brown C.T."/>
            <person name="Hug L.A."/>
            <person name="Sharon I."/>
            <person name="Castelle C.J."/>
            <person name="Probst A.J."/>
            <person name="Thomas B.C."/>
            <person name="Singh A."/>
            <person name="Wilkins M.J."/>
            <person name="Karaoz U."/>
            <person name="Brodie E.L."/>
            <person name="Williams K.H."/>
            <person name="Hubbard S.S."/>
            <person name="Banfield J.F."/>
        </authorList>
    </citation>
    <scope>NUCLEOTIDE SEQUENCE [LARGE SCALE GENOMIC DNA]</scope>
</reference>
<accession>A0A1F6MBL7</accession>
<sequence length="413" mass="46779">METTRNFTVLLGEIMRHDKASLFEWKTKKTNMRLSSKEFVSCVYQFDDYLNLIMADKFGHRLEKRGKVAFMIYNGPEWHVVRMGCAMRGVVSIPILTEVSDHDLAVILTKSDPSLVIVKTESHKQKVRRVLASLDKNIPVKIFSITPDEPNEITVDFRIQKTLLFDRHPVFKNHELAMLFFTSGTTSDPKGVMHSQKSLLANVDACSRIFPVSDGDVVLSFLPVSHIFQQAVDTLALLRGATIVCAEPNPELIMEAFQEFKPTCAAASPVFFEKFLKKFAFRLEKELKKKSTLLRTFMRVMLKRPFIYMMRNKLRNRVFGPNMKFFVSGGAPLSKETASFIQDTFGVPIYQGWGMTEVAGAGTCNTPYANVPGSCGRPIPETEIAIAREFGSNSYIQVAHSTHVDEHVPFYNR</sequence>
<proteinExistence type="predicted"/>
<dbReference type="GO" id="GO:0005524">
    <property type="term" value="F:ATP binding"/>
    <property type="evidence" value="ECO:0007669"/>
    <property type="project" value="UniProtKB-KW"/>
</dbReference>
<dbReference type="InterPro" id="IPR042099">
    <property type="entry name" value="ANL_N_sf"/>
</dbReference>
<gene>
    <name evidence="4" type="ORF">A2754_01480</name>
</gene>
<evidence type="ECO:0000313" key="4">
    <source>
        <dbReference type="EMBL" id="OGH69009.1"/>
    </source>
</evidence>
<evidence type="ECO:0000259" key="3">
    <source>
        <dbReference type="Pfam" id="PF00501"/>
    </source>
</evidence>
<dbReference type="Gene3D" id="3.40.50.12780">
    <property type="entry name" value="N-terminal domain of ligase-like"/>
    <property type="match status" value="1"/>
</dbReference>
<keyword evidence="1" id="KW-0547">Nucleotide-binding</keyword>
<dbReference type="PANTHER" id="PTHR43272:SF33">
    <property type="entry name" value="AMP-BINDING DOMAIN-CONTAINING PROTEIN-RELATED"/>
    <property type="match status" value="1"/>
</dbReference>